<dbReference type="VEuPathDB" id="FungiDB:H257_11523"/>
<dbReference type="EMBL" id="KI913147">
    <property type="protein sequence ID" value="ETV73863.1"/>
    <property type="molecule type" value="Genomic_DNA"/>
</dbReference>
<evidence type="ECO:0000313" key="1">
    <source>
        <dbReference type="EMBL" id="ETV73863.1"/>
    </source>
</evidence>
<dbReference type="GeneID" id="20813519"/>
<accession>W4G4H7</accession>
<proteinExistence type="predicted"/>
<sequence length="104" mass="11278">MQPNTATKIDTWCTGAPRKLAVSIDVDAGALVASGDLSGRDVERQVNAVGGAVRQRDEMFGPAGRGHVVEYIGREQHLLLMGEVHLHRRRLPRGVNGLTKLVAR</sequence>
<dbReference type="RefSeq" id="XP_009836799.1">
    <property type="nucleotide sequence ID" value="XM_009838497.1"/>
</dbReference>
<dbReference type="AlphaFoldDB" id="W4G4H7"/>
<organism evidence="1">
    <name type="scientific">Aphanomyces astaci</name>
    <name type="common">Crayfish plague agent</name>
    <dbReference type="NCBI Taxonomy" id="112090"/>
    <lineage>
        <taxon>Eukaryota</taxon>
        <taxon>Sar</taxon>
        <taxon>Stramenopiles</taxon>
        <taxon>Oomycota</taxon>
        <taxon>Saprolegniomycetes</taxon>
        <taxon>Saprolegniales</taxon>
        <taxon>Verrucalvaceae</taxon>
        <taxon>Aphanomyces</taxon>
    </lineage>
</organism>
<protein>
    <submittedName>
        <fullName evidence="1">Uncharacterized protein</fullName>
    </submittedName>
</protein>
<reference evidence="1" key="1">
    <citation type="submission" date="2013-12" db="EMBL/GenBank/DDBJ databases">
        <title>The Genome Sequence of Aphanomyces astaci APO3.</title>
        <authorList>
            <consortium name="The Broad Institute Genomics Platform"/>
            <person name="Russ C."/>
            <person name="Tyler B."/>
            <person name="van West P."/>
            <person name="Dieguez-Uribeondo J."/>
            <person name="Young S.K."/>
            <person name="Zeng Q."/>
            <person name="Gargeya S."/>
            <person name="Fitzgerald M."/>
            <person name="Abouelleil A."/>
            <person name="Alvarado L."/>
            <person name="Chapman S.B."/>
            <person name="Gainer-Dewar J."/>
            <person name="Goldberg J."/>
            <person name="Griggs A."/>
            <person name="Gujja S."/>
            <person name="Hansen M."/>
            <person name="Howarth C."/>
            <person name="Imamovic A."/>
            <person name="Ireland A."/>
            <person name="Larimer J."/>
            <person name="McCowan C."/>
            <person name="Murphy C."/>
            <person name="Pearson M."/>
            <person name="Poon T.W."/>
            <person name="Priest M."/>
            <person name="Roberts A."/>
            <person name="Saif S."/>
            <person name="Shea T."/>
            <person name="Sykes S."/>
            <person name="Wortman J."/>
            <person name="Nusbaum C."/>
            <person name="Birren B."/>
        </authorList>
    </citation>
    <scope>NUCLEOTIDE SEQUENCE [LARGE SCALE GENOMIC DNA]</scope>
    <source>
        <strain evidence="1">APO3</strain>
    </source>
</reference>
<name>W4G4H7_APHAT</name>
<gene>
    <name evidence="1" type="ORF">H257_11523</name>
</gene>